<dbReference type="GO" id="GO:0043161">
    <property type="term" value="P:proteasome-mediated ubiquitin-dependent protein catabolic process"/>
    <property type="evidence" value="ECO:0007669"/>
    <property type="project" value="TreeGrafter"/>
</dbReference>
<keyword evidence="2" id="KW-0647">Proteasome</keyword>
<proteinExistence type="inferred from homology"/>
<dbReference type="InterPro" id="IPR000717">
    <property type="entry name" value="PCI_dom"/>
</dbReference>
<dbReference type="Gene3D" id="1.25.40.990">
    <property type="match status" value="1"/>
</dbReference>
<dbReference type="EMBL" id="CP119952">
    <property type="protein sequence ID" value="WFC95338.1"/>
    <property type="molecule type" value="Genomic_DNA"/>
</dbReference>
<dbReference type="GO" id="GO:0008541">
    <property type="term" value="C:proteasome regulatory particle, lid subcomplex"/>
    <property type="evidence" value="ECO:0007669"/>
    <property type="project" value="TreeGrafter"/>
</dbReference>
<evidence type="ECO:0000259" key="3">
    <source>
        <dbReference type="PROSITE" id="PS50250"/>
    </source>
</evidence>
<dbReference type="Pfam" id="PF10075">
    <property type="entry name" value="CSN8_PSD8_EIF3K"/>
    <property type="match status" value="1"/>
</dbReference>
<dbReference type="InterPro" id="IPR033464">
    <property type="entry name" value="CSN8_PSD8_EIF3K"/>
</dbReference>
<dbReference type="InterPro" id="IPR006746">
    <property type="entry name" value="26S_Psome_Rpn12"/>
</dbReference>
<organism evidence="4 5">
    <name type="scientific">Malassezia brasiliensis</name>
    <dbReference type="NCBI Taxonomy" id="1821822"/>
    <lineage>
        <taxon>Eukaryota</taxon>
        <taxon>Fungi</taxon>
        <taxon>Dikarya</taxon>
        <taxon>Basidiomycota</taxon>
        <taxon>Ustilaginomycotina</taxon>
        <taxon>Malasseziomycetes</taxon>
        <taxon>Malasseziales</taxon>
        <taxon>Malasseziaceae</taxon>
        <taxon>Malassezia</taxon>
    </lineage>
</organism>
<dbReference type="AlphaFoldDB" id="A0AAF0DSP4"/>
<feature type="domain" description="PCI" evidence="3">
    <location>
        <begin position="86"/>
        <end position="264"/>
    </location>
</feature>
<name>A0AAF0DSP4_9BASI</name>
<dbReference type="PANTHER" id="PTHR12387">
    <property type="entry name" value="26S PROTEASOME NON-ATPASE REGULATORY SUBUNIT 8"/>
    <property type="match status" value="1"/>
</dbReference>
<dbReference type="FunFam" id="1.25.40.990:FF:000001">
    <property type="entry name" value="26S proteasome non-ATPase regulatory subunit"/>
    <property type="match status" value="1"/>
</dbReference>
<dbReference type="GO" id="GO:0005634">
    <property type="term" value="C:nucleus"/>
    <property type="evidence" value="ECO:0007669"/>
    <property type="project" value="TreeGrafter"/>
</dbReference>
<keyword evidence="5" id="KW-1185">Reference proteome</keyword>
<gene>
    <name evidence="4" type="primary">RPN12</name>
    <name evidence="4" type="ORF">MBRA1_001985</name>
</gene>
<sequence>MAADEELRAAHQKLQADFSALCRTKGAEEIETVASQLSQLKLMLAECELLYPQPPSPGGFDVDSLVIARDVAEIGALSSVHAKDTDSFDRYWSQLKPFYLDLPTYLPPSDNYEPIVGLSLLRKLSSNSISAFHMALEMLPAELVRESPYIQHPVLLERWLMEGSYSNVWRERQNVPREEFQFFVDMLMVTIRHEIASCEEKAYDSLPLNDVATLLFYNSLPEVLEFAKERGWHVNPTTQTVEFATKHAERSAAEGEERIPRRATITSNLHFARELESIV</sequence>
<evidence type="ECO:0000256" key="2">
    <source>
        <dbReference type="ARBA" id="ARBA00022942"/>
    </source>
</evidence>
<reference evidence="4" key="1">
    <citation type="submission" date="2023-03" db="EMBL/GenBank/DDBJ databases">
        <title>Mating type loci evolution in Malassezia.</title>
        <authorList>
            <person name="Coelho M.A."/>
        </authorList>
    </citation>
    <scope>NUCLEOTIDE SEQUENCE</scope>
    <source>
        <strain evidence="4">CBS 14135</strain>
    </source>
</reference>
<evidence type="ECO:0000313" key="4">
    <source>
        <dbReference type="EMBL" id="WFC95338.1"/>
    </source>
</evidence>
<dbReference type="PROSITE" id="PS50250">
    <property type="entry name" value="PCI"/>
    <property type="match status" value="1"/>
</dbReference>
<protein>
    <submittedName>
        <fullName evidence="4">Regulatory particle non-ATPase</fullName>
    </submittedName>
</protein>
<dbReference type="Proteomes" id="UP001216638">
    <property type="component" value="Chromosome 2"/>
</dbReference>
<dbReference type="GO" id="GO:0005829">
    <property type="term" value="C:cytosol"/>
    <property type="evidence" value="ECO:0007669"/>
    <property type="project" value="TreeGrafter"/>
</dbReference>
<accession>A0AAF0DSP4</accession>
<evidence type="ECO:0000256" key="1">
    <source>
        <dbReference type="ARBA" id="ARBA00009627"/>
    </source>
</evidence>
<evidence type="ECO:0000313" key="5">
    <source>
        <dbReference type="Proteomes" id="UP001216638"/>
    </source>
</evidence>
<dbReference type="PANTHER" id="PTHR12387:SF0">
    <property type="entry name" value="26S PROTEASOME NON-ATPASE REGULATORY SUBUNIT 8"/>
    <property type="match status" value="1"/>
</dbReference>
<comment type="similarity">
    <text evidence="1">Belongs to the proteasome subunit S14 family.</text>
</comment>